<gene>
    <name evidence="2" type="ORF">HNR73_006417</name>
</gene>
<comment type="caution">
    <text evidence="2">The sequence shown here is derived from an EMBL/GenBank/DDBJ whole genome shotgun (WGS) entry which is preliminary data.</text>
</comment>
<evidence type="ECO:0000313" key="3">
    <source>
        <dbReference type="Proteomes" id="UP000548476"/>
    </source>
</evidence>
<accession>A0A841FMK4</accession>
<dbReference type="RefSeq" id="WP_184791325.1">
    <property type="nucleotide sequence ID" value="NZ_BONT01000069.1"/>
</dbReference>
<dbReference type="Proteomes" id="UP000548476">
    <property type="component" value="Unassembled WGS sequence"/>
</dbReference>
<proteinExistence type="predicted"/>
<evidence type="ECO:0008006" key="4">
    <source>
        <dbReference type="Google" id="ProtNLM"/>
    </source>
</evidence>
<keyword evidence="3" id="KW-1185">Reference proteome</keyword>
<feature type="region of interest" description="Disordered" evidence="1">
    <location>
        <begin position="1"/>
        <end position="20"/>
    </location>
</feature>
<evidence type="ECO:0000313" key="2">
    <source>
        <dbReference type="EMBL" id="MBB6038531.1"/>
    </source>
</evidence>
<dbReference type="AlphaFoldDB" id="A0A841FMK4"/>
<protein>
    <recommendedName>
        <fullName evidence="4">VWA domain-containing protein</fullName>
    </recommendedName>
</protein>
<reference evidence="2 3" key="1">
    <citation type="submission" date="2020-08" db="EMBL/GenBank/DDBJ databases">
        <title>Genomic Encyclopedia of Type Strains, Phase IV (KMG-IV): sequencing the most valuable type-strain genomes for metagenomic binning, comparative biology and taxonomic classification.</title>
        <authorList>
            <person name="Goeker M."/>
        </authorList>
    </citation>
    <scope>NUCLEOTIDE SEQUENCE [LARGE SCALE GENOMIC DNA]</scope>
    <source>
        <strain evidence="2 3">YIM 65646</strain>
    </source>
</reference>
<name>A0A841FMK4_9ACTN</name>
<evidence type="ECO:0000256" key="1">
    <source>
        <dbReference type="SAM" id="MobiDB-lite"/>
    </source>
</evidence>
<dbReference type="EMBL" id="JACHGT010000017">
    <property type="protein sequence ID" value="MBB6038531.1"/>
    <property type="molecule type" value="Genomic_DNA"/>
</dbReference>
<organism evidence="2 3">
    <name type="scientific">Phytomonospora endophytica</name>
    <dbReference type="NCBI Taxonomy" id="714109"/>
    <lineage>
        <taxon>Bacteria</taxon>
        <taxon>Bacillati</taxon>
        <taxon>Actinomycetota</taxon>
        <taxon>Actinomycetes</taxon>
        <taxon>Micromonosporales</taxon>
        <taxon>Micromonosporaceae</taxon>
        <taxon>Phytomonospora</taxon>
    </lineage>
</organism>
<sequence>MTAVPHIHTDPKATPATSSHSGWLRVSADLAVLVRVFCDRSDLVVIAAPGASPDAPGCYKPGCASIELDSDICFPGIDPAGINATDPLDLPRYAAGIGVLVHEAAHARHSRWREDHTWPRQVRDAALLLEELRIEAAQLRRRGIDRDWLRASTKTIIAPNLTITDPKTLTPTDAATAAALLLGRVDAEVLTPIEVAAARTALSRALTATLLGKLERIWRAAILTGDNDAARTRRLAHQWCTLLDDDKVSGPGSRTKRKTTARRRGITAAMNTAAQIAADPFTTQQTITPLAGGTSPGTSVFARHHGLPTRAASSGEHRAARRLAQTLQDAAVTERITTTVTSRVPPGRLRMRAVLTGRAQEAAGAPVTAEPWRATRRKRPPAPRPTVGIALDVSISMGRVTDAACAAAWICAHAAAHAHGAAAAVTFGAAATALVAPGRPPERIPQPPAENSTDHLDIAIDALDEALGLSHHGHDARILVLVTDGRLARRQAAPVLQRLTGLAASGCALVQITPEGPHVHLPHTTLVCCTDPAAAVTEITAAVATAMATAKPAT</sequence>